<evidence type="ECO:0000256" key="1">
    <source>
        <dbReference type="SAM" id="MobiDB-lite"/>
    </source>
</evidence>
<dbReference type="PANTHER" id="PTHR19321">
    <property type="entry name" value="PROTEIN REGULATOR OF CYTOKINESIS 1 PRC1-RELATED"/>
    <property type="match status" value="1"/>
</dbReference>
<name>A0A168M7V4_ABSGL</name>
<dbReference type="Gene3D" id="1.20.58.1520">
    <property type="match status" value="1"/>
</dbReference>
<evidence type="ECO:0000313" key="2">
    <source>
        <dbReference type="EMBL" id="SAL98096.1"/>
    </source>
</evidence>
<dbReference type="GO" id="GO:0008017">
    <property type="term" value="F:microtubule binding"/>
    <property type="evidence" value="ECO:0007669"/>
    <property type="project" value="InterPro"/>
</dbReference>
<dbReference type="AlphaFoldDB" id="A0A168M7V4"/>
<feature type="compositionally biased region" description="Polar residues" evidence="1">
    <location>
        <begin position="457"/>
        <end position="466"/>
    </location>
</feature>
<proteinExistence type="predicted"/>
<protein>
    <submittedName>
        <fullName evidence="2">Uncharacterized protein</fullName>
    </submittedName>
</protein>
<reference evidence="2" key="1">
    <citation type="submission" date="2016-04" db="EMBL/GenBank/DDBJ databases">
        <authorList>
            <person name="Evans L.H."/>
            <person name="Alamgir A."/>
            <person name="Owens N."/>
            <person name="Weber N.D."/>
            <person name="Virtaneva K."/>
            <person name="Barbian K."/>
            <person name="Babar A."/>
            <person name="Rosenke K."/>
        </authorList>
    </citation>
    <scope>NUCLEOTIDE SEQUENCE [LARGE SCALE GENOMIC DNA]</scope>
    <source>
        <strain evidence="2">CBS 101.48</strain>
    </source>
</reference>
<dbReference type="Proteomes" id="UP000078561">
    <property type="component" value="Unassembled WGS sequence"/>
</dbReference>
<dbReference type="GO" id="GO:0051256">
    <property type="term" value="P:mitotic spindle midzone assembly"/>
    <property type="evidence" value="ECO:0007669"/>
    <property type="project" value="TreeGrafter"/>
</dbReference>
<dbReference type="PANTHER" id="PTHR19321:SF41">
    <property type="entry name" value="FASCETTO-RELATED"/>
    <property type="match status" value="1"/>
</dbReference>
<feature type="region of interest" description="Disordered" evidence="1">
    <location>
        <begin position="385"/>
        <end position="415"/>
    </location>
</feature>
<dbReference type="Pfam" id="PF03999">
    <property type="entry name" value="MAP65_ASE1"/>
    <property type="match status" value="1"/>
</dbReference>
<dbReference type="GO" id="GO:1990023">
    <property type="term" value="C:mitotic spindle midzone"/>
    <property type="evidence" value="ECO:0007669"/>
    <property type="project" value="TreeGrafter"/>
</dbReference>
<feature type="region of interest" description="Disordered" evidence="1">
    <location>
        <begin position="534"/>
        <end position="623"/>
    </location>
</feature>
<feature type="compositionally biased region" description="Polar residues" evidence="1">
    <location>
        <begin position="600"/>
        <end position="611"/>
    </location>
</feature>
<dbReference type="GO" id="GO:0005737">
    <property type="term" value="C:cytoplasm"/>
    <property type="evidence" value="ECO:0007669"/>
    <property type="project" value="TreeGrafter"/>
</dbReference>
<dbReference type="STRING" id="4829.A0A168M7V4"/>
<feature type="compositionally biased region" description="Basic and acidic residues" evidence="1">
    <location>
        <begin position="569"/>
        <end position="582"/>
    </location>
</feature>
<dbReference type="FunCoup" id="A0A168M7V4">
    <property type="interactions" value="315"/>
</dbReference>
<feature type="compositionally biased region" description="Low complexity" evidence="1">
    <location>
        <begin position="549"/>
        <end position="568"/>
    </location>
</feature>
<accession>A0A168M7V4</accession>
<evidence type="ECO:0000313" key="3">
    <source>
        <dbReference type="Proteomes" id="UP000078561"/>
    </source>
</evidence>
<feature type="compositionally biased region" description="Basic and acidic residues" evidence="1">
    <location>
        <begin position="386"/>
        <end position="415"/>
    </location>
</feature>
<dbReference type="InterPro" id="IPR007145">
    <property type="entry name" value="MAP65_Ase1_PRC1"/>
</dbReference>
<organism evidence="2">
    <name type="scientific">Absidia glauca</name>
    <name type="common">Pin mould</name>
    <dbReference type="NCBI Taxonomy" id="4829"/>
    <lineage>
        <taxon>Eukaryota</taxon>
        <taxon>Fungi</taxon>
        <taxon>Fungi incertae sedis</taxon>
        <taxon>Mucoromycota</taxon>
        <taxon>Mucoromycotina</taxon>
        <taxon>Mucoromycetes</taxon>
        <taxon>Mucorales</taxon>
        <taxon>Cunninghamellaceae</taxon>
        <taxon>Absidia</taxon>
    </lineage>
</organism>
<feature type="region of interest" description="Disordered" evidence="1">
    <location>
        <begin position="453"/>
        <end position="493"/>
    </location>
</feature>
<gene>
    <name evidence="2" type="primary">ABSGL_03623.1 scaffold 4609</name>
</gene>
<keyword evidence="3" id="KW-1185">Reference proteome</keyword>
<dbReference type="OrthoDB" id="642895at2759"/>
<dbReference type="EMBL" id="LT552047">
    <property type="protein sequence ID" value="SAL98096.1"/>
    <property type="molecule type" value="Genomic_DNA"/>
</dbReference>
<sequence length="659" mass="77046">MTIDDIIDQLGPRFAKWSLLHEALGTASTKQQEDFDRLHRDILSLTDNHIDTLKNECDAVQQQCQQTYKAILNMKRLMGEYIDDSPLDSEARPYSLTLDKLNAEKDIVQKHYEKRLADVHELYQRLEEYQDSLGPFVNTELIIRTNVDVSLPTVTALEEEIRRCENEYVGRAQQVDSGAEQVKQLWASLDVLPQSDLDHLLVEIHDSRHEPDKKVSLYATLVQDQQLDHIVQTIVQLEELKQQREFRKQEIAQHLYRLWDRLQVDADERDLFLQLNKGVTSAELQQYENELDRMLKLKSEKVQDFILDARNEMENLWNQLYFSQKERDAFALFESDAYNDTLLEEHENEIERLKHMVEDRKYILDKVERHMKLLQEIQDFEASTNDPKRLFGKGQRDPGRLLREEKFRKRVSRELPKSKRDLEGALREFETSTGTSFTVYGEPYLDRLMADDKNDQAADTQSQSQPPTTPKRFTKATIRPPMTSPRNRTHAKMNFRTPQYNRISNLQDSISETKKEWRRLDSQVSSTTSVLHRVRQNNIRKKDQSRTLKSSNKIIKGIKNMDTGTTDKQLQKDQQQKKRTSDRTSSSSGSTLVDKDYALNENTAPPNQTYRSPILKQRNRVPRSLSERHAQLFDEDDTTLDLGIFDDGPELSDMSDNEL</sequence>
<dbReference type="OMA" id="TMDEYIY"/>
<dbReference type="InParanoid" id="A0A168M7V4"/>